<reference evidence="3" key="3">
    <citation type="submission" date="2015-04" db="UniProtKB">
        <authorList>
            <consortium name="EnsemblPlants"/>
        </authorList>
    </citation>
    <scope>IDENTIFICATION</scope>
    <source>
        <strain evidence="3">cv. Jemalong A17</strain>
    </source>
</reference>
<dbReference type="HOGENOM" id="CLU_2577406_0_0_1"/>
<keyword evidence="4" id="KW-1185">Reference proteome</keyword>
<dbReference type="EnsemblPlants" id="KEH40430">
    <property type="protein sequence ID" value="KEH40430"/>
    <property type="gene ID" value="MTR_1g028770"/>
</dbReference>
<evidence type="ECO:0000313" key="3">
    <source>
        <dbReference type="EnsemblPlants" id="KEH40430"/>
    </source>
</evidence>
<dbReference type="EMBL" id="CM001217">
    <property type="protein sequence ID" value="KEH40430.1"/>
    <property type="molecule type" value="Genomic_DNA"/>
</dbReference>
<reference evidence="2 4" key="2">
    <citation type="journal article" date="2014" name="BMC Genomics">
        <title>An improved genome release (version Mt4.0) for the model legume Medicago truncatula.</title>
        <authorList>
            <person name="Tang H."/>
            <person name="Krishnakumar V."/>
            <person name="Bidwell S."/>
            <person name="Rosen B."/>
            <person name="Chan A."/>
            <person name="Zhou S."/>
            <person name="Gentzbittel L."/>
            <person name="Childs K.L."/>
            <person name="Yandell M."/>
            <person name="Gundlach H."/>
            <person name="Mayer K.F."/>
            <person name="Schwartz D.C."/>
            <person name="Town C.D."/>
        </authorList>
    </citation>
    <scope>GENOME REANNOTATION</scope>
    <source>
        <strain evidence="2">A17</strain>
        <strain evidence="3 4">cv. Jemalong A17</strain>
    </source>
</reference>
<name>A0A072VQN7_MEDTR</name>
<dbReference type="Proteomes" id="UP000002051">
    <property type="component" value="Unassembled WGS sequence"/>
</dbReference>
<sequence length="81" mass="9388">MGRRCARNRSVTLGSQKKDQSAQAHAVGRQALVTLEKVPFCDFFPTYTAFLIHNFLFRTEAAQEEDDSRKPRRSYIFSYLL</sequence>
<organism evidence="2 4">
    <name type="scientific">Medicago truncatula</name>
    <name type="common">Barrel medic</name>
    <name type="synonym">Medicago tribuloides</name>
    <dbReference type="NCBI Taxonomy" id="3880"/>
    <lineage>
        <taxon>Eukaryota</taxon>
        <taxon>Viridiplantae</taxon>
        <taxon>Streptophyta</taxon>
        <taxon>Embryophyta</taxon>
        <taxon>Tracheophyta</taxon>
        <taxon>Spermatophyta</taxon>
        <taxon>Magnoliopsida</taxon>
        <taxon>eudicotyledons</taxon>
        <taxon>Gunneridae</taxon>
        <taxon>Pentapetalae</taxon>
        <taxon>rosids</taxon>
        <taxon>fabids</taxon>
        <taxon>Fabales</taxon>
        <taxon>Fabaceae</taxon>
        <taxon>Papilionoideae</taxon>
        <taxon>50 kb inversion clade</taxon>
        <taxon>NPAAA clade</taxon>
        <taxon>Hologalegina</taxon>
        <taxon>IRL clade</taxon>
        <taxon>Trifolieae</taxon>
        <taxon>Medicago</taxon>
    </lineage>
</organism>
<protein>
    <submittedName>
        <fullName evidence="2 3">Uncharacterized protein</fullName>
    </submittedName>
</protein>
<proteinExistence type="predicted"/>
<feature type="region of interest" description="Disordered" evidence="1">
    <location>
        <begin position="1"/>
        <end position="22"/>
    </location>
</feature>
<gene>
    <name evidence="2" type="ordered locus">MTR_1g028770</name>
</gene>
<evidence type="ECO:0000313" key="4">
    <source>
        <dbReference type="Proteomes" id="UP000002051"/>
    </source>
</evidence>
<reference evidence="2 4" key="1">
    <citation type="journal article" date="2011" name="Nature">
        <title>The Medicago genome provides insight into the evolution of rhizobial symbioses.</title>
        <authorList>
            <person name="Young N.D."/>
            <person name="Debelle F."/>
            <person name="Oldroyd G.E."/>
            <person name="Geurts R."/>
            <person name="Cannon S.B."/>
            <person name="Udvardi M.K."/>
            <person name="Benedito V.A."/>
            <person name="Mayer K.F."/>
            <person name="Gouzy J."/>
            <person name="Schoof H."/>
            <person name="Van de Peer Y."/>
            <person name="Proost S."/>
            <person name="Cook D.R."/>
            <person name="Meyers B.C."/>
            <person name="Spannagl M."/>
            <person name="Cheung F."/>
            <person name="De Mita S."/>
            <person name="Krishnakumar V."/>
            <person name="Gundlach H."/>
            <person name="Zhou S."/>
            <person name="Mudge J."/>
            <person name="Bharti A.K."/>
            <person name="Murray J.D."/>
            <person name="Naoumkina M.A."/>
            <person name="Rosen B."/>
            <person name="Silverstein K.A."/>
            <person name="Tang H."/>
            <person name="Rombauts S."/>
            <person name="Zhao P.X."/>
            <person name="Zhou P."/>
            <person name="Barbe V."/>
            <person name="Bardou P."/>
            <person name="Bechner M."/>
            <person name="Bellec A."/>
            <person name="Berger A."/>
            <person name="Berges H."/>
            <person name="Bidwell S."/>
            <person name="Bisseling T."/>
            <person name="Choisne N."/>
            <person name="Couloux A."/>
            <person name="Denny R."/>
            <person name="Deshpande S."/>
            <person name="Dai X."/>
            <person name="Doyle J.J."/>
            <person name="Dudez A.M."/>
            <person name="Farmer A.D."/>
            <person name="Fouteau S."/>
            <person name="Franken C."/>
            <person name="Gibelin C."/>
            <person name="Gish J."/>
            <person name="Goldstein S."/>
            <person name="Gonzalez A.J."/>
            <person name="Green P.J."/>
            <person name="Hallab A."/>
            <person name="Hartog M."/>
            <person name="Hua A."/>
            <person name="Humphray S.J."/>
            <person name="Jeong D.H."/>
            <person name="Jing Y."/>
            <person name="Jocker A."/>
            <person name="Kenton S.M."/>
            <person name="Kim D.J."/>
            <person name="Klee K."/>
            <person name="Lai H."/>
            <person name="Lang C."/>
            <person name="Lin S."/>
            <person name="Macmil S.L."/>
            <person name="Magdelenat G."/>
            <person name="Matthews L."/>
            <person name="McCorrison J."/>
            <person name="Monaghan E.L."/>
            <person name="Mun J.H."/>
            <person name="Najar F.Z."/>
            <person name="Nicholson C."/>
            <person name="Noirot C."/>
            <person name="O'Bleness M."/>
            <person name="Paule C.R."/>
            <person name="Poulain J."/>
            <person name="Prion F."/>
            <person name="Qin B."/>
            <person name="Qu C."/>
            <person name="Retzel E.F."/>
            <person name="Riddle C."/>
            <person name="Sallet E."/>
            <person name="Samain S."/>
            <person name="Samson N."/>
            <person name="Sanders I."/>
            <person name="Saurat O."/>
            <person name="Scarpelli C."/>
            <person name="Schiex T."/>
            <person name="Segurens B."/>
            <person name="Severin A.J."/>
            <person name="Sherrier D.J."/>
            <person name="Shi R."/>
            <person name="Sims S."/>
            <person name="Singer S.R."/>
            <person name="Sinharoy S."/>
            <person name="Sterck L."/>
            <person name="Viollet A."/>
            <person name="Wang B.B."/>
            <person name="Wang K."/>
            <person name="Wang M."/>
            <person name="Wang X."/>
            <person name="Warfsmann J."/>
            <person name="Weissenbach J."/>
            <person name="White D.D."/>
            <person name="White J.D."/>
            <person name="Wiley G.B."/>
            <person name="Wincker P."/>
            <person name="Xing Y."/>
            <person name="Yang L."/>
            <person name="Yao Z."/>
            <person name="Ying F."/>
            <person name="Zhai J."/>
            <person name="Zhou L."/>
            <person name="Zuber A."/>
            <person name="Denarie J."/>
            <person name="Dixon R.A."/>
            <person name="May G.D."/>
            <person name="Schwartz D.C."/>
            <person name="Rogers J."/>
            <person name="Quetier F."/>
            <person name="Town C.D."/>
            <person name="Roe B.A."/>
        </authorList>
    </citation>
    <scope>NUCLEOTIDE SEQUENCE [LARGE SCALE GENOMIC DNA]</scope>
    <source>
        <strain evidence="2">A17</strain>
        <strain evidence="3 4">cv. Jemalong A17</strain>
    </source>
</reference>
<evidence type="ECO:0000313" key="2">
    <source>
        <dbReference type="EMBL" id="KEH40430.1"/>
    </source>
</evidence>
<dbReference type="AlphaFoldDB" id="A0A072VQN7"/>
<evidence type="ECO:0000256" key="1">
    <source>
        <dbReference type="SAM" id="MobiDB-lite"/>
    </source>
</evidence>
<accession>A0A072VQN7</accession>